<comment type="catalytic activity">
    <reaction evidence="1">
        <text>ATP + protein L-histidine = ADP + protein N-phospho-L-histidine.</text>
        <dbReference type="EC" id="2.7.13.3"/>
    </reaction>
</comment>
<evidence type="ECO:0000256" key="7">
    <source>
        <dbReference type="SAM" id="Phobius"/>
    </source>
</evidence>
<dbReference type="EC" id="2.7.13.3" evidence="3"/>
<dbReference type="Pfam" id="PF00672">
    <property type="entry name" value="HAMP"/>
    <property type="match status" value="1"/>
</dbReference>
<name>A0A444J1W0_9BACT</name>
<dbReference type="EMBL" id="MTKO01000043">
    <property type="protein sequence ID" value="RWX47022.1"/>
    <property type="molecule type" value="Genomic_DNA"/>
</dbReference>
<keyword evidence="7" id="KW-0812">Transmembrane</keyword>
<dbReference type="InterPro" id="IPR032255">
    <property type="entry name" value="HBM"/>
</dbReference>
<feature type="domain" description="HAMP" evidence="9">
    <location>
        <begin position="319"/>
        <end position="372"/>
    </location>
</feature>
<dbReference type="InterPro" id="IPR050351">
    <property type="entry name" value="BphY/WalK/GraS-like"/>
</dbReference>
<dbReference type="Proteomes" id="UP000287853">
    <property type="component" value="Unassembled WGS sequence"/>
</dbReference>
<dbReference type="InterPro" id="IPR005467">
    <property type="entry name" value="His_kinase_dom"/>
</dbReference>
<dbReference type="InterPro" id="IPR003594">
    <property type="entry name" value="HATPase_dom"/>
</dbReference>
<dbReference type="SUPFAM" id="SSF47384">
    <property type="entry name" value="Homodimeric domain of signal transducing histidine kinase"/>
    <property type="match status" value="1"/>
</dbReference>
<accession>A0A444J1W0</accession>
<dbReference type="Pfam" id="PF02518">
    <property type="entry name" value="HATPase_c"/>
    <property type="match status" value="1"/>
</dbReference>
<evidence type="ECO:0000313" key="10">
    <source>
        <dbReference type="EMBL" id="RWX47022.1"/>
    </source>
</evidence>
<evidence type="ECO:0000256" key="4">
    <source>
        <dbReference type="ARBA" id="ARBA00022553"/>
    </source>
</evidence>
<dbReference type="AlphaFoldDB" id="A0A444J1W0"/>
<comment type="subcellular location">
    <subcellularLocation>
        <location evidence="2">Membrane</location>
    </subcellularLocation>
</comment>
<dbReference type="Pfam" id="PF00512">
    <property type="entry name" value="HisKA"/>
    <property type="match status" value="1"/>
</dbReference>
<feature type="domain" description="Histidine kinase" evidence="8">
    <location>
        <begin position="390"/>
        <end position="575"/>
    </location>
</feature>
<keyword evidence="7" id="KW-1133">Transmembrane helix</keyword>
<dbReference type="CDD" id="cd00082">
    <property type="entry name" value="HisKA"/>
    <property type="match status" value="1"/>
</dbReference>
<dbReference type="CDD" id="cd06225">
    <property type="entry name" value="HAMP"/>
    <property type="match status" value="1"/>
</dbReference>
<evidence type="ECO:0000256" key="1">
    <source>
        <dbReference type="ARBA" id="ARBA00000085"/>
    </source>
</evidence>
<keyword evidence="11" id="KW-1185">Reference proteome</keyword>
<dbReference type="PANTHER" id="PTHR42878">
    <property type="entry name" value="TWO-COMPONENT HISTIDINE KINASE"/>
    <property type="match status" value="1"/>
</dbReference>
<evidence type="ECO:0000256" key="3">
    <source>
        <dbReference type="ARBA" id="ARBA00012438"/>
    </source>
</evidence>
<dbReference type="SUPFAM" id="SSF158472">
    <property type="entry name" value="HAMP domain-like"/>
    <property type="match status" value="1"/>
</dbReference>
<dbReference type="Gene3D" id="1.10.287.130">
    <property type="match status" value="1"/>
</dbReference>
<dbReference type="Gene3D" id="3.30.565.10">
    <property type="entry name" value="Histidine kinase-like ATPase, C-terminal domain"/>
    <property type="match status" value="1"/>
</dbReference>
<dbReference type="SUPFAM" id="SSF55874">
    <property type="entry name" value="ATPase domain of HSP90 chaperone/DNA topoisomerase II/histidine kinase"/>
    <property type="match status" value="1"/>
</dbReference>
<comment type="caution">
    <text evidence="10">The sequence shown here is derived from an EMBL/GenBank/DDBJ whole genome shotgun (WGS) entry which is preliminary data.</text>
</comment>
<dbReference type="SMART" id="SM01358">
    <property type="entry name" value="HBM"/>
    <property type="match status" value="1"/>
</dbReference>
<dbReference type="InterPro" id="IPR003660">
    <property type="entry name" value="HAMP_dom"/>
</dbReference>
<dbReference type="SMART" id="SM00304">
    <property type="entry name" value="HAMP"/>
    <property type="match status" value="1"/>
</dbReference>
<dbReference type="GO" id="GO:0000155">
    <property type="term" value="F:phosphorelay sensor kinase activity"/>
    <property type="evidence" value="ECO:0007669"/>
    <property type="project" value="InterPro"/>
</dbReference>
<proteinExistence type="predicted"/>
<evidence type="ECO:0000256" key="5">
    <source>
        <dbReference type="ARBA" id="ARBA00022679"/>
    </source>
</evidence>
<dbReference type="GO" id="GO:0030295">
    <property type="term" value="F:protein kinase activator activity"/>
    <property type="evidence" value="ECO:0007669"/>
    <property type="project" value="TreeGrafter"/>
</dbReference>
<dbReference type="SMART" id="SM00388">
    <property type="entry name" value="HisKA"/>
    <property type="match status" value="1"/>
</dbReference>
<dbReference type="PROSITE" id="PS50109">
    <property type="entry name" value="HIS_KIN"/>
    <property type="match status" value="1"/>
</dbReference>
<feature type="transmembrane region" description="Helical" evidence="7">
    <location>
        <begin position="16"/>
        <end position="37"/>
    </location>
</feature>
<reference evidence="10 11" key="1">
    <citation type="submission" date="2017-01" db="EMBL/GenBank/DDBJ databases">
        <title>The cable genome- insights into the physiology and evolution of filamentous bacteria capable of sulfide oxidation via long distance electron transfer.</title>
        <authorList>
            <person name="Schreiber L."/>
            <person name="Bjerg J.T."/>
            <person name="Boggild A."/>
            <person name="Van De Vossenberg J."/>
            <person name="Meysman F."/>
            <person name="Nielsen L.P."/>
            <person name="Schramm A."/>
            <person name="Kjeldsen K.U."/>
        </authorList>
    </citation>
    <scope>NUCLEOTIDE SEQUENCE [LARGE SCALE GENOMIC DNA]</scope>
    <source>
        <strain evidence="10">MCF</strain>
    </source>
</reference>
<dbReference type="InterPro" id="IPR036890">
    <property type="entry name" value="HATPase_C_sf"/>
</dbReference>
<dbReference type="GO" id="GO:0016020">
    <property type="term" value="C:membrane"/>
    <property type="evidence" value="ECO:0007669"/>
    <property type="project" value="UniProtKB-SubCell"/>
</dbReference>
<gene>
    <name evidence="10" type="ORF">H206_02802</name>
</gene>
<sequence>MISLLIRKVSLKKRIYSGYIVTGIVAFVIALLSYGSLSTLVGDFHSVVTFSRYVEEIMSFSAHMSEMQRQALIYIYSGHNAAGDRVGEIYVGMLEGIGRIQSKEKSDTIDSIKETEKYLHAYYNTFQEVRTQRKLQQRLVRREFRKHATKAQLLIEERIAALQGNDIDRTLQYYRMLNFLLQIEKNAYRYFDSLDGSFVHAATERIQETREVIDILSKQPQGNQRRLAEIASVLTCYESSFLEAVQRTRGYLYLVNVVMSAQVYETIYQAKRLSSMIAGRSEYIQERMLENITTIFHFLLFSAISLLLFIGFFSFFISRSITVPLNRLTQTFRRLASGSSEAEIPEYVLRDELGELTIAAGSFKQRNIALEESRKELKRSNEELEQFVYTVSHDLKSPIVTSMGFIGIIRKLASQGKYEQAVAKLDRVASANERMSQLIRDLLELSRVGRMDMAKKLLDLNKLLSNFAESQTIRLRSSGFSLLIASDLPVIYANESRTLQVFENILSNTLKYAHNEEGGMLEIHAAGDEDWWYIFCKDNGPGIPLEYHEKIFGLFYRLMQMPKEPASGWLWSKRS</sequence>
<evidence type="ECO:0000256" key="2">
    <source>
        <dbReference type="ARBA" id="ARBA00004370"/>
    </source>
</evidence>
<keyword evidence="7" id="KW-0472">Membrane</keyword>
<dbReference type="PANTHER" id="PTHR42878:SF15">
    <property type="entry name" value="BACTERIOPHYTOCHROME"/>
    <property type="match status" value="1"/>
</dbReference>
<organism evidence="10 11">
    <name type="scientific">Candidatus Electrothrix aarhusensis</name>
    <dbReference type="NCBI Taxonomy" id="1859131"/>
    <lineage>
        <taxon>Bacteria</taxon>
        <taxon>Pseudomonadati</taxon>
        <taxon>Thermodesulfobacteriota</taxon>
        <taxon>Desulfobulbia</taxon>
        <taxon>Desulfobulbales</taxon>
        <taxon>Desulfobulbaceae</taxon>
        <taxon>Candidatus Electrothrix</taxon>
    </lineage>
</organism>
<dbReference type="InterPro" id="IPR036097">
    <property type="entry name" value="HisK_dim/P_sf"/>
</dbReference>
<keyword evidence="4" id="KW-0597">Phosphoprotein</keyword>
<keyword evidence="6 10" id="KW-0418">Kinase</keyword>
<keyword evidence="5" id="KW-0808">Transferase</keyword>
<feature type="transmembrane region" description="Helical" evidence="7">
    <location>
        <begin position="295"/>
        <end position="317"/>
    </location>
</feature>
<dbReference type="PROSITE" id="PS50885">
    <property type="entry name" value="HAMP"/>
    <property type="match status" value="1"/>
</dbReference>
<evidence type="ECO:0000259" key="9">
    <source>
        <dbReference type="PROSITE" id="PS50885"/>
    </source>
</evidence>
<evidence type="ECO:0000313" key="11">
    <source>
        <dbReference type="Proteomes" id="UP000287853"/>
    </source>
</evidence>
<evidence type="ECO:0000259" key="8">
    <source>
        <dbReference type="PROSITE" id="PS50109"/>
    </source>
</evidence>
<dbReference type="Gene3D" id="6.10.340.10">
    <property type="match status" value="1"/>
</dbReference>
<dbReference type="InterPro" id="IPR003661">
    <property type="entry name" value="HisK_dim/P_dom"/>
</dbReference>
<protein>
    <recommendedName>
        <fullName evidence="3">histidine kinase</fullName>
        <ecNumber evidence="3">2.7.13.3</ecNumber>
    </recommendedName>
</protein>
<dbReference type="GO" id="GO:0000156">
    <property type="term" value="F:phosphorelay response regulator activity"/>
    <property type="evidence" value="ECO:0007669"/>
    <property type="project" value="TreeGrafter"/>
</dbReference>
<dbReference type="GO" id="GO:0007234">
    <property type="term" value="P:osmosensory signaling via phosphorelay pathway"/>
    <property type="evidence" value="ECO:0007669"/>
    <property type="project" value="TreeGrafter"/>
</dbReference>
<evidence type="ECO:0000256" key="6">
    <source>
        <dbReference type="ARBA" id="ARBA00022777"/>
    </source>
</evidence>